<dbReference type="AlphaFoldDB" id="H2YQH5"/>
<organism evidence="2 3">
    <name type="scientific">Ciona savignyi</name>
    <name type="common">Pacific transparent sea squirt</name>
    <dbReference type="NCBI Taxonomy" id="51511"/>
    <lineage>
        <taxon>Eukaryota</taxon>
        <taxon>Metazoa</taxon>
        <taxon>Chordata</taxon>
        <taxon>Tunicata</taxon>
        <taxon>Ascidiacea</taxon>
        <taxon>Phlebobranchia</taxon>
        <taxon>Cionidae</taxon>
        <taxon>Ciona</taxon>
    </lineage>
</organism>
<dbReference type="Proteomes" id="UP000007875">
    <property type="component" value="Unassembled WGS sequence"/>
</dbReference>
<reference evidence="2" key="3">
    <citation type="submission" date="2025-09" db="UniProtKB">
        <authorList>
            <consortium name="Ensembl"/>
        </authorList>
    </citation>
    <scope>IDENTIFICATION</scope>
</reference>
<keyword evidence="1" id="KW-0175">Coiled coil</keyword>
<evidence type="ECO:0000313" key="3">
    <source>
        <dbReference type="Proteomes" id="UP000007875"/>
    </source>
</evidence>
<reference evidence="3" key="1">
    <citation type="submission" date="2003-08" db="EMBL/GenBank/DDBJ databases">
        <authorList>
            <person name="Birren B."/>
            <person name="Nusbaum C."/>
            <person name="Abebe A."/>
            <person name="Abouelleil A."/>
            <person name="Adekoya E."/>
            <person name="Ait-zahra M."/>
            <person name="Allen N."/>
            <person name="Allen T."/>
            <person name="An P."/>
            <person name="Anderson M."/>
            <person name="Anderson S."/>
            <person name="Arachchi H."/>
            <person name="Armbruster J."/>
            <person name="Bachantsang P."/>
            <person name="Baldwin J."/>
            <person name="Barry A."/>
            <person name="Bayul T."/>
            <person name="Blitshsteyn B."/>
            <person name="Bloom T."/>
            <person name="Blye J."/>
            <person name="Boguslavskiy L."/>
            <person name="Borowsky M."/>
            <person name="Boukhgalter B."/>
            <person name="Brunache A."/>
            <person name="Butler J."/>
            <person name="Calixte N."/>
            <person name="Calvo S."/>
            <person name="Camarata J."/>
            <person name="Campo K."/>
            <person name="Chang J."/>
            <person name="Cheshatsang Y."/>
            <person name="Citroen M."/>
            <person name="Collymore A."/>
            <person name="Considine T."/>
            <person name="Cook A."/>
            <person name="Cooke P."/>
            <person name="Corum B."/>
            <person name="Cuomo C."/>
            <person name="David R."/>
            <person name="Dawoe T."/>
            <person name="Degray S."/>
            <person name="Dodge S."/>
            <person name="Dooley K."/>
            <person name="Dorje P."/>
            <person name="Dorjee K."/>
            <person name="Dorris L."/>
            <person name="Duffey N."/>
            <person name="Dupes A."/>
            <person name="Elkins T."/>
            <person name="Engels R."/>
            <person name="Erickson J."/>
            <person name="Farina A."/>
            <person name="Faro S."/>
            <person name="Ferreira P."/>
            <person name="Fischer H."/>
            <person name="Fitzgerald M."/>
            <person name="Foley K."/>
            <person name="Gage D."/>
            <person name="Galagan J."/>
            <person name="Gearin G."/>
            <person name="Gnerre S."/>
            <person name="Gnirke A."/>
            <person name="Goyette A."/>
            <person name="Graham J."/>
            <person name="Grandbois E."/>
            <person name="Gyaltsen K."/>
            <person name="Hafez N."/>
            <person name="Hagopian D."/>
            <person name="Hagos B."/>
            <person name="Hall J."/>
            <person name="Hatcher B."/>
            <person name="Heller A."/>
            <person name="Higgins H."/>
            <person name="Honan T."/>
            <person name="Horn A."/>
            <person name="Houde N."/>
            <person name="Hughes L."/>
            <person name="Hulme W."/>
            <person name="Husby E."/>
            <person name="Iliev I."/>
            <person name="Jaffe D."/>
            <person name="Jones C."/>
            <person name="Kamal M."/>
            <person name="Kamat A."/>
            <person name="Kamvysselis M."/>
            <person name="Karlsson E."/>
            <person name="Kells C."/>
            <person name="Kieu A."/>
            <person name="Kisner P."/>
            <person name="Kodira C."/>
            <person name="Kulbokas E."/>
            <person name="Labutti K."/>
            <person name="Lama D."/>
            <person name="Landers T."/>
            <person name="Leger J."/>
            <person name="Levine S."/>
            <person name="Lewis D."/>
            <person name="Lewis T."/>
            <person name="Lindblad-toh K."/>
            <person name="Liu X."/>
            <person name="Lokyitsang T."/>
            <person name="Lokyitsang Y."/>
            <person name="Lucien O."/>
            <person name="Lui A."/>
            <person name="Ma L.J."/>
            <person name="Mabbitt R."/>
            <person name="Macdonald J."/>
            <person name="Maclean C."/>
            <person name="Major J."/>
            <person name="Manning J."/>
            <person name="Marabella R."/>
            <person name="Maru K."/>
            <person name="Matthews C."/>
            <person name="Mauceli E."/>
            <person name="Mccarthy M."/>
            <person name="Mcdonough S."/>
            <person name="Mcghee T."/>
            <person name="Meldrim J."/>
            <person name="Meneus L."/>
            <person name="Mesirov J."/>
            <person name="Mihalev A."/>
            <person name="Mihova T."/>
            <person name="Mikkelsen T."/>
            <person name="Mlenga V."/>
            <person name="Moru K."/>
            <person name="Mozes J."/>
            <person name="Mulrain L."/>
            <person name="Munson G."/>
            <person name="Naylor J."/>
            <person name="Newes C."/>
            <person name="Nguyen C."/>
            <person name="Nguyen N."/>
            <person name="Nguyen T."/>
            <person name="Nicol R."/>
            <person name="Nielsen C."/>
            <person name="Nizzari M."/>
            <person name="Norbu C."/>
            <person name="Norbu N."/>
            <person name="O'donnell P."/>
            <person name="Okoawo O."/>
            <person name="O'leary S."/>
            <person name="Omotosho B."/>
            <person name="O'neill K."/>
            <person name="Osman S."/>
            <person name="Parker S."/>
            <person name="Perrin D."/>
            <person name="Phunkhang P."/>
            <person name="Piqani B."/>
            <person name="Purcell S."/>
            <person name="Rachupka T."/>
            <person name="Ramasamy U."/>
            <person name="Rameau R."/>
            <person name="Ray V."/>
            <person name="Raymond C."/>
            <person name="Retta R."/>
            <person name="Richardson S."/>
            <person name="Rise C."/>
            <person name="Rodriguez J."/>
            <person name="Rogers J."/>
            <person name="Rogov P."/>
            <person name="Rutman M."/>
            <person name="Schupbach R."/>
            <person name="Seaman C."/>
            <person name="Settipalli S."/>
            <person name="Sharpe T."/>
            <person name="Sheridan J."/>
            <person name="Sherpa N."/>
            <person name="Shi J."/>
            <person name="Smirnov S."/>
            <person name="Smith C."/>
            <person name="Sougnez C."/>
            <person name="Spencer B."/>
            <person name="Stalker J."/>
            <person name="Stange-thomann N."/>
            <person name="Stavropoulos S."/>
            <person name="Stetson K."/>
            <person name="Stone C."/>
            <person name="Stone S."/>
            <person name="Stubbs M."/>
            <person name="Talamas J."/>
            <person name="Tchuinga P."/>
            <person name="Tenzing P."/>
            <person name="Tesfaye S."/>
            <person name="Theodore J."/>
            <person name="Thoulutsang Y."/>
            <person name="Topham K."/>
            <person name="Towey S."/>
            <person name="Tsamla T."/>
            <person name="Tsomo N."/>
            <person name="Vallee D."/>
            <person name="Vassiliev H."/>
            <person name="Venkataraman V."/>
            <person name="Vinson J."/>
            <person name="Vo A."/>
            <person name="Wade C."/>
            <person name="Wang S."/>
            <person name="Wangchuk T."/>
            <person name="Wangdi T."/>
            <person name="Whittaker C."/>
            <person name="Wilkinson J."/>
            <person name="Wu Y."/>
            <person name="Wyman D."/>
            <person name="Yadav S."/>
            <person name="Yang S."/>
            <person name="Yang X."/>
            <person name="Yeager S."/>
            <person name="Yee E."/>
            <person name="Young G."/>
            <person name="Zainoun J."/>
            <person name="Zembeck L."/>
            <person name="Zimmer A."/>
            <person name="Zody M."/>
            <person name="Lander E."/>
        </authorList>
    </citation>
    <scope>NUCLEOTIDE SEQUENCE [LARGE SCALE GENOMIC DNA]</scope>
</reference>
<protein>
    <submittedName>
        <fullName evidence="2">Uncharacterized protein</fullName>
    </submittedName>
</protein>
<proteinExistence type="predicted"/>
<sequence>MLNEQEISTNNLSYRLSVLQQHRLRHVTSLFIRNLAISLPTNENCGSDLQQPLLYFTIHPDETSLIADKQCRNSIDVLYESEKVSYSTNPSWQSIKIKNAEFIKEFILRLWIGHDLSYMPALHLQISLKMLQCLGDSLYNEAVYYHSNAVVFKMGNFYHGHNTSLYGAIGSAILHNIDIHNSYSVFSLQRILARCKLNVCSNQNRNLHHQQINIHLIGNTAVTRLKVGLESLRNRIKNLQHLLKTEKAILNKEREDLDVERWKRKQS</sequence>
<name>H2YQH5_CIOSA</name>
<accession>H2YQH5</accession>
<reference evidence="2" key="2">
    <citation type="submission" date="2025-08" db="UniProtKB">
        <authorList>
            <consortium name="Ensembl"/>
        </authorList>
    </citation>
    <scope>IDENTIFICATION</scope>
</reference>
<evidence type="ECO:0000256" key="1">
    <source>
        <dbReference type="SAM" id="Coils"/>
    </source>
</evidence>
<keyword evidence="3" id="KW-1185">Reference proteome</keyword>
<dbReference type="HOGENOM" id="CLU_1044014_0_0_1"/>
<evidence type="ECO:0000313" key="2">
    <source>
        <dbReference type="Ensembl" id="ENSCSAVP00000007583.1"/>
    </source>
</evidence>
<dbReference type="STRING" id="51511.ENSCSAVP00000007583"/>
<dbReference type="Ensembl" id="ENSCSAVT00000007682.1">
    <property type="protein sequence ID" value="ENSCSAVP00000007583.1"/>
    <property type="gene ID" value="ENSCSAVG00000004534.1"/>
</dbReference>
<feature type="coiled-coil region" evidence="1">
    <location>
        <begin position="222"/>
        <end position="256"/>
    </location>
</feature>
<dbReference type="InParanoid" id="H2YQH5"/>